<evidence type="ECO:0000256" key="4">
    <source>
        <dbReference type="ARBA" id="ARBA00023136"/>
    </source>
</evidence>
<evidence type="ECO:0000256" key="2">
    <source>
        <dbReference type="ARBA" id="ARBA00022692"/>
    </source>
</evidence>
<dbReference type="GO" id="GO:0016020">
    <property type="term" value="C:membrane"/>
    <property type="evidence" value="ECO:0007669"/>
    <property type="project" value="UniProtKB-SubCell"/>
</dbReference>
<keyword evidence="7" id="KW-1185">Reference proteome</keyword>
<feature type="transmembrane region" description="Helical" evidence="5">
    <location>
        <begin position="101"/>
        <end position="129"/>
    </location>
</feature>
<evidence type="ECO:0000313" key="7">
    <source>
        <dbReference type="Proteomes" id="UP000887566"/>
    </source>
</evidence>
<protein>
    <submittedName>
        <fullName evidence="8">G-protein coupled receptors family 1 profile domain-containing protein</fullName>
    </submittedName>
</protein>
<dbReference type="GO" id="GO:0004930">
    <property type="term" value="F:G protein-coupled receptor activity"/>
    <property type="evidence" value="ECO:0007669"/>
    <property type="project" value="InterPro"/>
</dbReference>
<sequence length="146" mass="16178">MSSATILFALLSPTPPYTVVVFTEIMTKNATFSNIDAIFSVITYAQVLVPALGVLINLLVLIVGTFRVKGSYKHYLSNLALIDGLFGLGTMLVTIDHHFRWLIVLPQSVVVVATFFCFVSFPLMSVALVPISLDRYLKICRHNRLS</sequence>
<feature type="domain" description="G-protein coupled receptors family 1 profile" evidence="6">
    <location>
        <begin position="53"/>
        <end position="146"/>
    </location>
</feature>
<evidence type="ECO:0000313" key="8">
    <source>
        <dbReference type="WBParaSite" id="PSAMB.scaffold3697size17196.g22302.t1"/>
    </source>
</evidence>
<name>A0A914WBJ1_9BILA</name>
<accession>A0A914WBJ1</accession>
<comment type="subcellular location">
    <subcellularLocation>
        <location evidence="1">Membrane</location>
    </subcellularLocation>
</comment>
<evidence type="ECO:0000256" key="3">
    <source>
        <dbReference type="ARBA" id="ARBA00022989"/>
    </source>
</evidence>
<organism evidence="7 8">
    <name type="scientific">Plectus sambesii</name>
    <dbReference type="NCBI Taxonomy" id="2011161"/>
    <lineage>
        <taxon>Eukaryota</taxon>
        <taxon>Metazoa</taxon>
        <taxon>Ecdysozoa</taxon>
        <taxon>Nematoda</taxon>
        <taxon>Chromadorea</taxon>
        <taxon>Plectida</taxon>
        <taxon>Plectina</taxon>
        <taxon>Plectoidea</taxon>
        <taxon>Plectidae</taxon>
        <taxon>Plectus</taxon>
    </lineage>
</organism>
<keyword evidence="3 5" id="KW-1133">Transmembrane helix</keyword>
<evidence type="ECO:0000259" key="6">
    <source>
        <dbReference type="PROSITE" id="PS50262"/>
    </source>
</evidence>
<dbReference type="WBParaSite" id="PSAMB.scaffold3697size17196.g22302.t1">
    <property type="protein sequence ID" value="PSAMB.scaffold3697size17196.g22302.t1"/>
    <property type="gene ID" value="PSAMB.scaffold3697size17196.g22302"/>
</dbReference>
<dbReference type="InterPro" id="IPR017452">
    <property type="entry name" value="GPCR_Rhodpsn_7TM"/>
</dbReference>
<proteinExistence type="predicted"/>
<evidence type="ECO:0000256" key="5">
    <source>
        <dbReference type="SAM" id="Phobius"/>
    </source>
</evidence>
<dbReference type="InterPro" id="IPR000276">
    <property type="entry name" value="GPCR_Rhodpsn"/>
</dbReference>
<keyword evidence="2 5" id="KW-0812">Transmembrane</keyword>
<dbReference type="SUPFAM" id="SSF81321">
    <property type="entry name" value="Family A G protein-coupled receptor-like"/>
    <property type="match status" value="1"/>
</dbReference>
<feature type="transmembrane region" description="Helical" evidence="5">
    <location>
        <begin position="42"/>
        <end position="63"/>
    </location>
</feature>
<evidence type="ECO:0000256" key="1">
    <source>
        <dbReference type="ARBA" id="ARBA00004370"/>
    </source>
</evidence>
<dbReference type="PROSITE" id="PS50262">
    <property type="entry name" value="G_PROTEIN_RECEP_F1_2"/>
    <property type="match status" value="1"/>
</dbReference>
<feature type="transmembrane region" description="Helical" evidence="5">
    <location>
        <begin position="75"/>
        <end position="95"/>
    </location>
</feature>
<dbReference type="Proteomes" id="UP000887566">
    <property type="component" value="Unplaced"/>
</dbReference>
<dbReference type="AlphaFoldDB" id="A0A914WBJ1"/>
<reference evidence="8" key="1">
    <citation type="submission" date="2022-11" db="UniProtKB">
        <authorList>
            <consortium name="WormBaseParasite"/>
        </authorList>
    </citation>
    <scope>IDENTIFICATION</scope>
</reference>
<dbReference type="Gene3D" id="1.20.1070.10">
    <property type="entry name" value="Rhodopsin 7-helix transmembrane proteins"/>
    <property type="match status" value="1"/>
</dbReference>
<keyword evidence="4 5" id="KW-0472">Membrane</keyword>
<dbReference type="PRINTS" id="PR00237">
    <property type="entry name" value="GPCRRHODOPSN"/>
</dbReference>